<dbReference type="AlphaFoldDB" id="A0A0C3G9M4"/>
<dbReference type="EMBL" id="KN832979">
    <property type="protein sequence ID" value="KIM87326.1"/>
    <property type="molecule type" value="Genomic_DNA"/>
</dbReference>
<dbReference type="HOGENOM" id="CLU_2813273_0_0_1"/>
<evidence type="ECO:0000313" key="1">
    <source>
        <dbReference type="EMBL" id="KIM87326.1"/>
    </source>
</evidence>
<sequence>MTHDLSMAGTGPSSNFCRRMTLFETVHPIYLSGPAELTLRRYSNWNIVEHDNAEEVDLMTHIRRRMV</sequence>
<keyword evidence="2" id="KW-1185">Reference proteome</keyword>
<reference evidence="1 2" key="1">
    <citation type="submission" date="2014-04" db="EMBL/GenBank/DDBJ databases">
        <authorList>
            <consortium name="DOE Joint Genome Institute"/>
            <person name="Kuo A."/>
            <person name="Tarkka M."/>
            <person name="Buscot F."/>
            <person name="Kohler A."/>
            <person name="Nagy L.G."/>
            <person name="Floudas D."/>
            <person name="Copeland A."/>
            <person name="Barry K.W."/>
            <person name="Cichocki N."/>
            <person name="Veneault-Fourrey C."/>
            <person name="LaButti K."/>
            <person name="Lindquist E.A."/>
            <person name="Lipzen A."/>
            <person name="Lundell T."/>
            <person name="Morin E."/>
            <person name="Murat C."/>
            <person name="Sun H."/>
            <person name="Tunlid A."/>
            <person name="Henrissat B."/>
            <person name="Grigoriev I.V."/>
            <person name="Hibbett D.S."/>
            <person name="Martin F."/>
            <person name="Nordberg H.P."/>
            <person name="Cantor M.N."/>
            <person name="Hua S.X."/>
        </authorList>
    </citation>
    <scope>NUCLEOTIDE SEQUENCE [LARGE SCALE GENOMIC DNA]</scope>
    <source>
        <strain evidence="1 2">F 1598</strain>
    </source>
</reference>
<protein>
    <submittedName>
        <fullName evidence="1">Uncharacterized protein</fullName>
    </submittedName>
</protein>
<reference evidence="2" key="2">
    <citation type="submission" date="2015-01" db="EMBL/GenBank/DDBJ databases">
        <title>Evolutionary Origins and Diversification of the Mycorrhizal Mutualists.</title>
        <authorList>
            <consortium name="DOE Joint Genome Institute"/>
            <consortium name="Mycorrhizal Genomics Consortium"/>
            <person name="Kohler A."/>
            <person name="Kuo A."/>
            <person name="Nagy L.G."/>
            <person name="Floudas D."/>
            <person name="Copeland A."/>
            <person name="Barry K.W."/>
            <person name="Cichocki N."/>
            <person name="Veneault-Fourrey C."/>
            <person name="LaButti K."/>
            <person name="Lindquist E.A."/>
            <person name="Lipzen A."/>
            <person name="Lundell T."/>
            <person name="Morin E."/>
            <person name="Murat C."/>
            <person name="Riley R."/>
            <person name="Ohm R."/>
            <person name="Sun H."/>
            <person name="Tunlid A."/>
            <person name="Henrissat B."/>
            <person name="Grigoriev I.V."/>
            <person name="Hibbett D.S."/>
            <person name="Martin F."/>
        </authorList>
    </citation>
    <scope>NUCLEOTIDE SEQUENCE [LARGE SCALE GENOMIC DNA]</scope>
    <source>
        <strain evidence="2">F 1598</strain>
    </source>
</reference>
<evidence type="ECO:0000313" key="2">
    <source>
        <dbReference type="Proteomes" id="UP000054166"/>
    </source>
</evidence>
<organism evidence="1 2">
    <name type="scientific">Piloderma croceum (strain F 1598)</name>
    <dbReference type="NCBI Taxonomy" id="765440"/>
    <lineage>
        <taxon>Eukaryota</taxon>
        <taxon>Fungi</taxon>
        <taxon>Dikarya</taxon>
        <taxon>Basidiomycota</taxon>
        <taxon>Agaricomycotina</taxon>
        <taxon>Agaricomycetes</taxon>
        <taxon>Agaricomycetidae</taxon>
        <taxon>Atheliales</taxon>
        <taxon>Atheliaceae</taxon>
        <taxon>Piloderma</taxon>
    </lineage>
</organism>
<dbReference type="Proteomes" id="UP000054166">
    <property type="component" value="Unassembled WGS sequence"/>
</dbReference>
<gene>
    <name evidence="1" type="ORF">PILCRDRAFT_814816</name>
</gene>
<dbReference type="InParanoid" id="A0A0C3G9M4"/>
<name>A0A0C3G9M4_PILCF</name>
<proteinExistence type="predicted"/>
<accession>A0A0C3G9M4</accession>